<keyword evidence="1" id="KW-0472">Membrane</keyword>
<gene>
    <name evidence="2" type="ORF">CCAP1982_LOCUS19877</name>
</gene>
<organism evidence="2 3">
    <name type="scientific">Ceratitis capitata</name>
    <name type="common">Mediterranean fruit fly</name>
    <name type="synonym">Tephritis capitata</name>
    <dbReference type="NCBI Taxonomy" id="7213"/>
    <lineage>
        <taxon>Eukaryota</taxon>
        <taxon>Metazoa</taxon>
        <taxon>Ecdysozoa</taxon>
        <taxon>Arthropoda</taxon>
        <taxon>Hexapoda</taxon>
        <taxon>Insecta</taxon>
        <taxon>Pterygota</taxon>
        <taxon>Neoptera</taxon>
        <taxon>Endopterygota</taxon>
        <taxon>Diptera</taxon>
        <taxon>Brachycera</taxon>
        <taxon>Muscomorpha</taxon>
        <taxon>Tephritoidea</taxon>
        <taxon>Tephritidae</taxon>
        <taxon>Ceratitis</taxon>
        <taxon>Ceratitis</taxon>
    </lineage>
</organism>
<evidence type="ECO:0000313" key="3">
    <source>
        <dbReference type="Proteomes" id="UP000606786"/>
    </source>
</evidence>
<dbReference type="AlphaFoldDB" id="A0A811V7A8"/>
<feature type="transmembrane region" description="Helical" evidence="1">
    <location>
        <begin position="105"/>
        <end position="122"/>
    </location>
</feature>
<protein>
    <submittedName>
        <fullName evidence="2">(Mediterranean fruit fly) hypothetical protein</fullName>
    </submittedName>
</protein>
<dbReference type="Proteomes" id="UP000606786">
    <property type="component" value="Unassembled WGS sequence"/>
</dbReference>
<reference evidence="2" key="1">
    <citation type="submission" date="2020-11" db="EMBL/GenBank/DDBJ databases">
        <authorList>
            <person name="Whitehead M."/>
        </authorList>
    </citation>
    <scope>NUCLEOTIDE SEQUENCE</scope>
    <source>
        <strain evidence="2">EGII</strain>
    </source>
</reference>
<dbReference type="EMBL" id="CAJHJT010000056">
    <property type="protein sequence ID" value="CAD7011765.1"/>
    <property type="molecule type" value="Genomic_DNA"/>
</dbReference>
<sequence>MNSNNNNNKARKCERFPSSAAADVAAFFVQQAHVHICMYVVYDISLYVCMYMRVFHHRHPHHQQHHWFLTNFFFSPTAKHRQKAGSTTLQLMFSPHPSPRKSTHVYVYIYSYVCLNVYVWQYVSVKCTVDSYFTKLMLYKHTLSYCLVFVCVLNVFLFALCE</sequence>
<evidence type="ECO:0000313" key="2">
    <source>
        <dbReference type="EMBL" id="CAD7011765.1"/>
    </source>
</evidence>
<evidence type="ECO:0000256" key="1">
    <source>
        <dbReference type="SAM" id="Phobius"/>
    </source>
</evidence>
<name>A0A811V7A8_CERCA</name>
<feature type="transmembrane region" description="Helical" evidence="1">
    <location>
        <begin position="142"/>
        <end position="161"/>
    </location>
</feature>
<proteinExistence type="predicted"/>
<comment type="caution">
    <text evidence="2">The sequence shown here is derived from an EMBL/GenBank/DDBJ whole genome shotgun (WGS) entry which is preliminary data.</text>
</comment>
<accession>A0A811V7A8</accession>
<keyword evidence="1" id="KW-0812">Transmembrane</keyword>
<keyword evidence="1" id="KW-1133">Transmembrane helix</keyword>
<keyword evidence="3" id="KW-1185">Reference proteome</keyword>